<evidence type="ECO:0000256" key="1">
    <source>
        <dbReference type="SAM" id="MobiDB-lite"/>
    </source>
</evidence>
<reference evidence="3" key="1">
    <citation type="journal article" date="2019" name="Int. J. Syst. Evol. Microbiol.">
        <title>The Global Catalogue of Microorganisms (GCM) 10K type strain sequencing project: providing services to taxonomists for standard genome sequencing and annotation.</title>
        <authorList>
            <consortium name="The Broad Institute Genomics Platform"/>
            <consortium name="The Broad Institute Genome Sequencing Center for Infectious Disease"/>
            <person name="Wu L."/>
            <person name="Ma J."/>
        </authorList>
    </citation>
    <scope>NUCLEOTIDE SEQUENCE [LARGE SCALE GENOMIC DNA]</scope>
    <source>
        <strain evidence="3">JCM 16013</strain>
    </source>
</reference>
<comment type="caution">
    <text evidence="2">The sequence shown here is derived from an EMBL/GenBank/DDBJ whole genome shotgun (WGS) entry which is preliminary data.</text>
</comment>
<feature type="region of interest" description="Disordered" evidence="1">
    <location>
        <begin position="74"/>
        <end position="104"/>
    </location>
</feature>
<evidence type="ECO:0000313" key="2">
    <source>
        <dbReference type="EMBL" id="GAA1969704.1"/>
    </source>
</evidence>
<evidence type="ECO:0000313" key="3">
    <source>
        <dbReference type="Proteomes" id="UP001499854"/>
    </source>
</evidence>
<dbReference type="RefSeq" id="WP_344657665.1">
    <property type="nucleotide sequence ID" value="NZ_BAAAQM010000015.1"/>
</dbReference>
<proteinExistence type="predicted"/>
<accession>A0ABP5CY04</accession>
<dbReference type="Proteomes" id="UP001499854">
    <property type="component" value="Unassembled WGS sequence"/>
</dbReference>
<keyword evidence="3" id="KW-1185">Reference proteome</keyword>
<protein>
    <submittedName>
        <fullName evidence="2">Uncharacterized protein</fullName>
    </submittedName>
</protein>
<gene>
    <name evidence="2" type="ORF">GCM10009838_30500</name>
</gene>
<dbReference type="EMBL" id="BAAAQM010000015">
    <property type="protein sequence ID" value="GAA1969704.1"/>
    <property type="molecule type" value="Genomic_DNA"/>
</dbReference>
<name>A0ABP5CY04_9ACTN</name>
<feature type="region of interest" description="Disordered" evidence="1">
    <location>
        <begin position="44"/>
        <end position="63"/>
    </location>
</feature>
<sequence>MWIGRPDGATLSIASTTFCRSPVALAGRTPVEDDEAEVGVVAGSAAESGAVGELAEGAEDRPLLGAEDFRADGVEPLAVTPPPGDSTVEVTDGTDGTAAPGEASGVPFEAHPVRPRASAVAVAVAVAHAAPMRPARVPSISAPWGVVLLCCQE</sequence>
<organism evidence="2 3">
    <name type="scientific">Catenulispora subtropica</name>
    <dbReference type="NCBI Taxonomy" id="450798"/>
    <lineage>
        <taxon>Bacteria</taxon>
        <taxon>Bacillati</taxon>
        <taxon>Actinomycetota</taxon>
        <taxon>Actinomycetes</taxon>
        <taxon>Catenulisporales</taxon>
        <taxon>Catenulisporaceae</taxon>
        <taxon>Catenulispora</taxon>
    </lineage>
</organism>
<feature type="compositionally biased region" description="Low complexity" evidence="1">
    <location>
        <begin position="44"/>
        <end position="55"/>
    </location>
</feature>